<evidence type="ECO:0000256" key="8">
    <source>
        <dbReference type="PROSITE-ProRule" id="PRU00282"/>
    </source>
</evidence>
<dbReference type="InterPro" id="IPR018108">
    <property type="entry name" value="MCP_transmembrane"/>
</dbReference>
<evidence type="ECO:0000313" key="12">
    <source>
        <dbReference type="EMBL" id="KAJ3092464.1"/>
    </source>
</evidence>
<keyword evidence="13" id="KW-1185">Reference proteome</keyword>
<reference evidence="12" key="1">
    <citation type="submission" date="2020-05" db="EMBL/GenBank/DDBJ databases">
        <title>Phylogenomic resolution of chytrid fungi.</title>
        <authorList>
            <person name="Stajich J.E."/>
            <person name="Amses K."/>
            <person name="Simmons R."/>
            <person name="Seto K."/>
            <person name="Myers J."/>
            <person name="Bonds A."/>
            <person name="Quandt C.A."/>
            <person name="Barry K."/>
            <person name="Liu P."/>
            <person name="Grigoriev I."/>
            <person name="Longcore J.E."/>
            <person name="James T.Y."/>
        </authorList>
    </citation>
    <scope>NUCLEOTIDE SEQUENCE</scope>
    <source>
        <strain evidence="12">JEL0513</strain>
    </source>
</reference>
<dbReference type="GO" id="GO:0048250">
    <property type="term" value="P:iron import into the mitochondrion"/>
    <property type="evidence" value="ECO:0007669"/>
    <property type="project" value="TreeGrafter"/>
</dbReference>
<dbReference type="AlphaFoldDB" id="A0AAD5XB33"/>
<dbReference type="Proteomes" id="UP001211907">
    <property type="component" value="Unassembled WGS sequence"/>
</dbReference>
<dbReference type="EMBL" id="JADGJH010003238">
    <property type="protein sequence ID" value="KAJ3092464.1"/>
    <property type="molecule type" value="Genomic_DNA"/>
</dbReference>
<dbReference type="GO" id="GO:0015093">
    <property type="term" value="F:ferrous iron transmembrane transporter activity"/>
    <property type="evidence" value="ECO:0007669"/>
    <property type="project" value="TreeGrafter"/>
</dbReference>
<accession>A0AAD5XB33</accession>
<sequence>MSCWSFLMSVYVFLIVMFSKQVAENSWYFLHAYAWLLATITTATMYISEAVNRKGAVMGDATFECWISAAYPELRVGLLYAHLWFHFAVLVGMYMFIFWKLKSLKDDVGSIGKSGTGGAGGTDGGDVEGGGGVASRKTSRAASLGAASLGGISLGAGSLGGSNYGVTFDAMPTNLPTTIQKKVFEVSRKNSVTTASHQVRRKSSVGTGAGIGRLPKLIIVKKSSNKKLVMKASLIALGFIVCWTPPAAVRILGLTPVDFFIRRNHDEEYEAIPNSPTHVNLIAGAIAGITEHTLMFPFDSIKTRMQMITTNPAAIYSSITNAVSRISSAEGATALWRGVNSVVLGAGPAHALSFGVYEHFKVVFGADLEGSGLLRPAIAGACSTIAHDGLMTPFDVIKQRLQLSSGSQFSTTLACAKQILRTEGIQAFYVSYPTTLAMNIPFHMIHFSTYEAIKKRMNPCGRYDPFTHCVAGGVAGGLAAGLTTPLDVVKTLLQTRGVSEDSGVQAVRGFVGAVRLVAEREGTGGFFKGLGARVLTNVPATAISWTTYEFLK</sequence>
<dbReference type="GO" id="GO:0031966">
    <property type="term" value="C:mitochondrial membrane"/>
    <property type="evidence" value="ECO:0007669"/>
    <property type="project" value="UniProtKB-SubCell"/>
</dbReference>
<dbReference type="Pfam" id="PF00153">
    <property type="entry name" value="Mito_carr"/>
    <property type="match status" value="3"/>
</dbReference>
<keyword evidence="3 9" id="KW-0813">Transport</keyword>
<comment type="caution">
    <text evidence="12">The sequence shown here is derived from an EMBL/GenBank/DDBJ whole genome shotgun (WGS) entry which is preliminary data.</text>
</comment>
<feature type="region of interest" description="Disordered" evidence="10">
    <location>
        <begin position="115"/>
        <end position="134"/>
    </location>
</feature>
<feature type="transmembrane region" description="Helical" evidence="11">
    <location>
        <begin position="6"/>
        <end position="23"/>
    </location>
</feature>
<dbReference type="Gene3D" id="1.20.1070.10">
    <property type="entry name" value="Rhodopsin 7-helix transmembrane proteins"/>
    <property type="match status" value="1"/>
</dbReference>
<evidence type="ECO:0000256" key="5">
    <source>
        <dbReference type="ARBA" id="ARBA00022989"/>
    </source>
</evidence>
<keyword evidence="4 8" id="KW-0812">Transmembrane</keyword>
<evidence type="ECO:0000256" key="9">
    <source>
        <dbReference type="RuleBase" id="RU000488"/>
    </source>
</evidence>
<evidence type="ECO:0000256" key="1">
    <source>
        <dbReference type="ARBA" id="ARBA00004225"/>
    </source>
</evidence>
<gene>
    <name evidence="12" type="primary">MRS3/4_3</name>
    <name evidence="12" type="ORF">HK100_006933</name>
</gene>
<comment type="similarity">
    <text evidence="2 9">Belongs to the mitochondrial carrier (TC 2.A.29) family.</text>
</comment>
<evidence type="ECO:0000256" key="6">
    <source>
        <dbReference type="ARBA" id="ARBA00023128"/>
    </source>
</evidence>
<feature type="repeat" description="Solcar" evidence="8">
    <location>
        <begin position="371"/>
        <end position="456"/>
    </location>
</feature>
<dbReference type="InterPro" id="IPR023395">
    <property type="entry name" value="MCP_dom_sf"/>
</dbReference>
<name>A0AAD5XB33_9FUNG</name>
<evidence type="ECO:0000256" key="2">
    <source>
        <dbReference type="ARBA" id="ARBA00006375"/>
    </source>
</evidence>
<feature type="compositionally biased region" description="Gly residues" evidence="10">
    <location>
        <begin position="115"/>
        <end position="133"/>
    </location>
</feature>
<evidence type="ECO:0000256" key="3">
    <source>
        <dbReference type="ARBA" id="ARBA00022448"/>
    </source>
</evidence>
<feature type="repeat" description="Solcar" evidence="8">
    <location>
        <begin position="275"/>
        <end position="363"/>
    </location>
</feature>
<keyword evidence="5 11" id="KW-1133">Transmembrane helix</keyword>
<protein>
    <submittedName>
        <fullName evidence="12">Fe(2+) transporter</fullName>
    </submittedName>
</protein>
<feature type="transmembrane region" description="Helical" evidence="11">
    <location>
        <begin position="79"/>
        <end position="99"/>
    </location>
</feature>
<keyword evidence="7 8" id="KW-0472">Membrane</keyword>
<comment type="subcellular location">
    <subcellularLocation>
        <location evidence="1">Mitochondrion membrane</location>
        <topology evidence="1">Multi-pass membrane protein</topology>
    </subcellularLocation>
</comment>
<feature type="transmembrane region" description="Helical" evidence="11">
    <location>
        <begin position="228"/>
        <end position="246"/>
    </location>
</feature>
<evidence type="ECO:0000313" key="13">
    <source>
        <dbReference type="Proteomes" id="UP001211907"/>
    </source>
</evidence>
<evidence type="ECO:0000256" key="7">
    <source>
        <dbReference type="ARBA" id="ARBA00023136"/>
    </source>
</evidence>
<feature type="transmembrane region" description="Helical" evidence="11">
    <location>
        <begin position="30"/>
        <end position="48"/>
    </location>
</feature>
<dbReference type="PANTHER" id="PTHR45758:SF4">
    <property type="entry name" value="MITOFERRIN-1"/>
    <property type="match status" value="1"/>
</dbReference>
<evidence type="ECO:0000256" key="4">
    <source>
        <dbReference type="ARBA" id="ARBA00022692"/>
    </source>
</evidence>
<organism evidence="12 13">
    <name type="scientific">Physocladia obscura</name>
    <dbReference type="NCBI Taxonomy" id="109957"/>
    <lineage>
        <taxon>Eukaryota</taxon>
        <taxon>Fungi</taxon>
        <taxon>Fungi incertae sedis</taxon>
        <taxon>Chytridiomycota</taxon>
        <taxon>Chytridiomycota incertae sedis</taxon>
        <taxon>Chytridiomycetes</taxon>
        <taxon>Chytridiales</taxon>
        <taxon>Chytriomycetaceae</taxon>
        <taxon>Physocladia</taxon>
    </lineage>
</organism>
<proteinExistence type="inferred from homology"/>
<evidence type="ECO:0000256" key="11">
    <source>
        <dbReference type="SAM" id="Phobius"/>
    </source>
</evidence>
<dbReference type="Gene3D" id="1.50.40.10">
    <property type="entry name" value="Mitochondrial carrier domain"/>
    <property type="match status" value="2"/>
</dbReference>
<dbReference type="PANTHER" id="PTHR45758">
    <property type="entry name" value="MITOFERRIN-1-RELATED"/>
    <property type="match status" value="1"/>
</dbReference>
<dbReference type="PROSITE" id="PS50920">
    <property type="entry name" value="SOLCAR"/>
    <property type="match status" value="3"/>
</dbReference>
<keyword evidence="6" id="KW-0496">Mitochondrion</keyword>
<dbReference type="SUPFAM" id="SSF103506">
    <property type="entry name" value="Mitochondrial carrier"/>
    <property type="match status" value="1"/>
</dbReference>
<evidence type="ECO:0000256" key="10">
    <source>
        <dbReference type="SAM" id="MobiDB-lite"/>
    </source>
</evidence>
<feature type="repeat" description="Solcar" evidence="8">
    <location>
        <begin position="463"/>
        <end position="552"/>
    </location>
</feature>
<dbReference type="SUPFAM" id="SSF81321">
    <property type="entry name" value="Family A G protein-coupled receptor-like"/>
    <property type="match status" value="1"/>
</dbReference>
<feature type="non-terminal residue" evidence="12">
    <location>
        <position position="1"/>
    </location>
</feature>